<keyword evidence="9" id="KW-1185">Reference proteome</keyword>
<evidence type="ECO:0000256" key="3">
    <source>
        <dbReference type="ARBA" id="ARBA00023015"/>
    </source>
</evidence>
<dbReference type="SMART" id="SM00382">
    <property type="entry name" value="AAA"/>
    <property type="match status" value="1"/>
</dbReference>
<dbReference type="PANTHER" id="PTHR32071">
    <property type="entry name" value="TRANSCRIPTIONAL REGULATORY PROTEIN"/>
    <property type="match status" value="1"/>
</dbReference>
<evidence type="ECO:0000256" key="5">
    <source>
        <dbReference type="PROSITE-ProRule" id="PRU00169"/>
    </source>
</evidence>
<dbReference type="Pfam" id="PF00158">
    <property type="entry name" value="Sigma54_activat"/>
    <property type="match status" value="1"/>
</dbReference>
<dbReference type="Gene3D" id="1.10.10.60">
    <property type="entry name" value="Homeodomain-like"/>
    <property type="match status" value="1"/>
</dbReference>
<dbReference type="Pfam" id="PF02954">
    <property type="entry name" value="HTH_8"/>
    <property type="match status" value="1"/>
</dbReference>
<evidence type="ECO:0000313" key="9">
    <source>
        <dbReference type="Proteomes" id="UP000000442"/>
    </source>
</evidence>
<dbReference type="RefSeq" id="WP_015905588.1">
    <property type="nucleotide sequence ID" value="NC_012108.1"/>
</dbReference>
<reference evidence="8 9" key="1">
    <citation type="journal article" date="2009" name="Environ. Microbiol.">
        <title>Genome sequence of Desulfobacterium autotrophicum HRM2, a marine sulfate reducer oxidizing organic carbon completely to carbon dioxide.</title>
        <authorList>
            <person name="Strittmatter A.W."/>
            <person name="Liesegang H."/>
            <person name="Rabus R."/>
            <person name="Decker I."/>
            <person name="Amann J."/>
            <person name="Andres S."/>
            <person name="Henne A."/>
            <person name="Fricke W.F."/>
            <person name="Martinez-Arias R."/>
            <person name="Bartels D."/>
            <person name="Goesmann A."/>
            <person name="Krause L."/>
            <person name="Puehler A."/>
            <person name="Klenk H.P."/>
            <person name="Richter M."/>
            <person name="Schuler M."/>
            <person name="Gloeckner F.O."/>
            <person name="Meyerdierks A."/>
            <person name="Gottschalk G."/>
            <person name="Amann R."/>
        </authorList>
    </citation>
    <scope>NUCLEOTIDE SEQUENCE [LARGE SCALE GENOMIC DNA]</scope>
    <source>
        <strain evidence="9">ATCC 43914 / DSM 3382 / HRM2</strain>
    </source>
</reference>
<dbReference type="AlphaFoldDB" id="C0QAQ9"/>
<dbReference type="GO" id="GO:0005524">
    <property type="term" value="F:ATP binding"/>
    <property type="evidence" value="ECO:0007669"/>
    <property type="project" value="UniProtKB-KW"/>
</dbReference>
<gene>
    <name evidence="8" type="ordered locus">HRM2_37840</name>
</gene>
<dbReference type="InterPro" id="IPR003593">
    <property type="entry name" value="AAA+_ATPase"/>
</dbReference>
<dbReference type="CDD" id="cd00009">
    <property type="entry name" value="AAA"/>
    <property type="match status" value="1"/>
</dbReference>
<keyword evidence="1" id="KW-0547">Nucleotide-binding</keyword>
<dbReference type="eggNOG" id="COG2204">
    <property type="taxonomic scope" value="Bacteria"/>
</dbReference>
<dbReference type="InterPro" id="IPR025662">
    <property type="entry name" value="Sigma_54_int_dom_ATP-bd_1"/>
</dbReference>
<dbReference type="PROSITE" id="PS00675">
    <property type="entry name" value="SIGMA54_INTERACT_1"/>
    <property type="match status" value="1"/>
</dbReference>
<dbReference type="SUPFAM" id="SSF52540">
    <property type="entry name" value="P-loop containing nucleoside triphosphate hydrolases"/>
    <property type="match status" value="1"/>
</dbReference>
<dbReference type="GO" id="GO:0006355">
    <property type="term" value="P:regulation of DNA-templated transcription"/>
    <property type="evidence" value="ECO:0007669"/>
    <property type="project" value="InterPro"/>
</dbReference>
<protein>
    <submittedName>
        <fullName evidence="8">Sigma-54 dependent DNA-binding response regulator</fullName>
    </submittedName>
</protein>
<accession>C0QAQ9</accession>
<feature type="domain" description="Response regulatory" evidence="7">
    <location>
        <begin position="5"/>
        <end position="118"/>
    </location>
</feature>
<proteinExistence type="predicted"/>
<dbReference type="InterPro" id="IPR002078">
    <property type="entry name" value="Sigma_54_int"/>
</dbReference>
<dbReference type="Gene3D" id="1.10.8.60">
    <property type="match status" value="1"/>
</dbReference>
<dbReference type="GO" id="GO:0003677">
    <property type="term" value="F:DNA binding"/>
    <property type="evidence" value="ECO:0007669"/>
    <property type="project" value="UniProtKB-KW"/>
</dbReference>
<evidence type="ECO:0000256" key="1">
    <source>
        <dbReference type="ARBA" id="ARBA00022741"/>
    </source>
</evidence>
<dbReference type="InterPro" id="IPR001789">
    <property type="entry name" value="Sig_transdc_resp-reg_receiver"/>
</dbReference>
<name>C0QAQ9_DESAH</name>
<keyword evidence="2" id="KW-0067">ATP-binding</keyword>
<evidence type="ECO:0000259" key="7">
    <source>
        <dbReference type="PROSITE" id="PS50110"/>
    </source>
</evidence>
<dbReference type="STRING" id="177437.HRM2_37840"/>
<dbReference type="InterPro" id="IPR002197">
    <property type="entry name" value="HTH_Fis"/>
</dbReference>
<dbReference type="Proteomes" id="UP000000442">
    <property type="component" value="Chromosome"/>
</dbReference>
<dbReference type="InterPro" id="IPR009057">
    <property type="entry name" value="Homeodomain-like_sf"/>
</dbReference>
<dbReference type="InterPro" id="IPR027417">
    <property type="entry name" value="P-loop_NTPase"/>
</dbReference>
<dbReference type="Pfam" id="PF00072">
    <property type="entry name" value="Response_reg"/>
    <property type="match status" value="1"/>
</dbReference>
<dbReference type="FunFam" id="3.40.50.300:FF:000006">
    <property type="entry name" value="DNA-binding transcriptional regulator NtrC"/>
    <property type="match status" value="1"/>
</dbReference>
<dbReference type="HOGENOM" id="CLU_000445_0_1_7"/>
<dbReference type="SUPFAM" id="SSF52172">
    <property type="entry name" value="CheY-like"/>
    <property type="match status" value="1"/>
</dbReference>
<dbReference type="PROSITE" id="PS50110">
    <property type="entry name" value="RESPONSE_REGULATORY"/>
    <property type="match status" value="1"/>
</dbReference>
<keyword evidence="5" id="KW-0597">Phosphoprotein</keyword>
<evidence type="ECO:0000259" key="6">
    <source>
        <dbReference type="PROSITE" id="PS50045"/>
    </source>
</evidence>
<dbReference type="InterPro" id="IPR011006">
    <property type="entry name" value="CheY-like_superfamily"/>
</dbReference>
<keyword evidence="8" id="KW-0238">DNA-binding</keyword>
<dbReference type="Pfam" id="PF25601">
    <property type="entry name" value="AAA_lid_14"/>
    <property type="match status" value="1"/>
</dbReference>
<keyword evidence="3" id="KW-0805">Transcription regulation</keyword>
<dbReference type="SUPFAM" id="SSF46689">
    <property type="entry name" value="Homeodomain-like"/>
    <property type="match status" value="1"/>
</dbReference>
<dbReference type="OrthoDB" id="9763792at2"/>
<dbReference type="PROSITE" id="PS50045">
    <property type="entry name" value="SIGMA54_INTERACT_4"/>
    <property type="match status" value="1"/>
</dbReference>
<dbReference type="InterPro" id="IPR058031">
    <property type="entry name" value="AAA_lid_NorR"/>
</dbReference>
<dbReference type="GO" id="GO:0000160">
    <property type="term" value="P:phosphorelay signal transduction system"/>
    <property type="evidence" value="ECO:0007669"/>
    <property type="project" value="InterPro"/>
</dbReference>
<keyword evidence="4" id="KW-0804">Transcription</keyword>
<evidence type="ECO:0000313" key="8">
    <source>
        <dbReference type="EMBL" id="ACN16842.1"/>
    </source>
</evidence>
<organism evidence="8 9">
    <name type="scientific">Desulforapulum autotrophicum (strain ATCC 43914 / DSM 3382 / VKM B-1955 / HRM2)</name>
    <name type="common">Desulfobacterium autotrophicum</name>
    <dbReference type="NCBI Taxonomy" id="177437"/>
    <lineage>
        <taxon>Bacteria</taxon>
        <taxon>Pseudomonadati</taxon>
        <taxon>Thermodesulfobacteriota</taxon>
        <taxon>Desulfobacteria</taxon>
        <taxon>Desulfobacterales</taxon>
        <taxon>Desulfobacteraceae</taxon>
        <taxon>Desulforapulum</taxon>
    </lineage>
</organism>
<feature type="domain" description="Sigma-54 factor interaction" evidence="6">
    <location>
        <begin position="142"/>
        <end position="373"/>
    </location>
</feature>
<dbReference type="KEGG" id="dat:HRM2_37840"/>
<dbReference type="Gene3D" id="3.40.50.2300">
    <property type="match status" value="1"/>
</dbReference>
<dbReference type="Gene3D" id="3.40.50.300">
    <property type="entry name" value="P-loop containing nucleotide triphosphate hydrolases"/>
    <property type="match status" value="1"/>
</dbReference>
<evidence type="ECO:0000256" key="2">
    <source>
        <dbReference type="ARBA" id="ARBA00022840"/>
    </source>
</evidence>
<sequence length="470" mass="52308">MDAHTLFIIDDEETIRDSLAFALESTYTLQTFETGQEALAVIPKNPPDLILLDIGLPDISGIEVLQQIKGTHPGIPVIMITAFEEITTVITAMKSGAYDYLVKPLHMDALEIVIANALETVSLKKEVKGLQEQLIQENLPCFIGESEVIQEMLTFVDTVAKSPDTPILILGETGTGKELIASAVHHRSPNFRSNFVTVNCAAIPRDLIESEIFGYERGAFSGANPNGKRGLIEDAHRGTLFLDEIGDLSLKAQAALLRFLETGEFYRIGGTRKHHVQARIVSATNKDLEQMIQAETFRRDLFFRIGVIKLEIPSLNERRSDILSLATFFLEQFNRKFSKKVTTFSEQALQAIMTHHWTGNVRELKNIMERGVLVAKGTTLTPGDLGFSEKPSNGSNADTMFAPLTTDGIDLPLLRQEMDKFYIKESLTLTNGNESQAAKLLNINHHTFRYHRKKCMDTDQGEDNNQGDGS</sequence>
<feature type="modified residue" description="4-aspartylphosphate" evidence="5">
    <location>
        <position position="53"/>
    </location>
</feature>
<dbReference type="SMART" id="SM00448">
    <property type="entry name" value="REC"/>
    <property type="match status" value="1"/>
</dbReference>
<evidence type="ECO:0000256" key="4">
    <source>
        <dbReference type="ARBA" id="ARBA00023163"/>
    </source>
</evidence>
<dbReference type="EMBL" id="CP001087">
    <property type="protein sequence ID" value="ACN16842.1"/>
    <property type="molecule type" value="Genomic_DNA"/>
</dbReference>